<dbReference type="SUPFAM" id="SSF50800">
    <property type="entry name" value="PK beta-barrel domain-like"/>
    <property type="match status" value="1"/>
</dbReference>
<sequence>MGIKHDGPGTSVGHVVSLWHYPVKGLSGQSLTEVKLAPGVGFPADRIWALARPGGDYQPGRRTPVSKHQFFVLVKEERLAGLNTHLDADSEWFTVSVREHVVLHENWTTPPGRERTLAFFARVLDLPPGVLPVLAREDGRRFTDVSVVSDAMMNAVSIINLASVRDLEQRTGLTIDPLRLRANIYVDGLPAWSELGLVGSDITVGEARLHGVLTTHRCAATEVNPADARRDIPLPRLLVQHIGTDEIGVYGEVSNGGSVKIEDEVAW</sequence>
<proteinExistence type="predicted"/>
<dbReference type="Proteomes" id="UP001501074">
    <property type="component" value="Unassembled WGS sequence"/>
</dbReference>
<dbReference type="InterPro" id="IPR052716">
    <property type="entry name" value="MOSC_domain"/>
</dbReference>
<name>A0ABP7AB63_9ACTN</name>
<dbReference type="RefSeq" id="WP_231484564.1">
    <property type="nucleotide sequence ID" value="NZ_BAAAZO010000010.1"/>
</dbReference>
<dbReference type="InterPro" id="IPR005302">
    <property type="entry name" value="MoCF_Sase_C"/>
</dbReference>
<accession>A0ABP7AB63</accession>
<dbReference type="PANTHER" id="PTHR36930">
    <property type="entry name" value="METAL-SULFUR CLUSTER BIOSYNTHESIS PROTEINS YUAD-RELATED"/>
    <property type="match status" value="1"/>
</dbReference>
<reference evidence="3" key="1">
    <citation type="journal article" date="2019" name="Int. J. Syst. Evol. Microbiol.">
        <title>The Global Catalogue of Microorganisms (GCM) 10K type strain sequencing project: providing services to taxonomists for standard genome sequencing and annotation.</title>
        <authorList>
            <consortium name="The Broad Institute Genomics Platform"/>
            <consortium name="The Broad Institute Genome Sequencing Center for Infectious Disease"/>
            <person name="Wu L."/>
            <person name="Ma J."/>
        </authorList>
    </citation>
    <scope>NUCLEOTIDE SEQUENCE [LARGE SCALE GENOMIC DNA]</scope>
    <source>
        <strain evidence="3">JCM 16902</strain>
    </source>
</reference>
<evidence type="ECO:0000259" key="1">
    <source>
        <dbReference type="PROSITE" id="PS51340"/>
    </source>
</evidence>
<keyword evidence="3" id="KW-1185">Reference proteome</keyword>
<protein>
    <submittedName>
        <fullName evidence="2">MOSC domain-containing protein</fullName>
    </submittedName>
</protein>
<evidence type="ECO:0000313" key="2">
    <source>
        <dbReference type="EMBL" id="GAA3628209.1"/>
    </source>
</evidence>
<dbReference type="PROSITE" id="PS51340">
    <property type="entry name" value="MOSC"/>
    <property type="match status" value="1"/>
</dbReference>
<dbReference type="Gene3D" id="2.40.33.20">
    <property type="entry name" value="PK beta-barrel domain-like"/>
    <property type="match status" value="1"/>
</dbReference>
<gene>
    <name evidence="2" type="ORF">GCM10022223_51940</name>
</gene>
<dbReference type="InterPro" id="IPR011037">
    <property type="entry name" value="Pyrv_Knase-like_insert_dom_sf"/>
</dbReference>
<comment type="caution">
    <text evidence="2">The sequence shown here is derived from an EMBL/GenBank/DDBJ whole genome shotgun (WGS) entry which is preliminary data.</text>
</comment>
<organism evidence="2 3">
    <name type="scientific">Kineosporia mesophila</name>
    <dbReference type="NCBI Taxonomy" id="566012"/>
    <lineage>
        <taxon>Bacteria</taxon>
        <taxon>Bacillati</taxon>
        <taxon>Actinomycetota</taxon>
        <taxon>Actinomycetes</taxon>
        <taxon>Kineosporiales</taxon>
        <taxon>Kineosporiaceae</taxon>
        <taxon>Kineosporia</taxon>
    </lineage>
</organism>
<dbReference type="InterPro" id="IPR005303">
    <property type="entry name" value="MOCOS_middle"/>
</dbReference>
<dbReference type="EMBL" id="BAAAZO010000010">
    <property type="protein sequence ID" value="GAA3628209.1"/>
    <property type="molecule type" value="Genomic_DNA"/>
</dbReference>
<evidence type="ECO:0000313" key="3">
    <source>
        <dbReference type="Proteomes" id="UP001501074"/>
    </source>
</evidence>
<dbReference type="Pfam" id="PF03473">
    <property type="entry name" value="MOSC"/>
    <property type="match status" value="1"/>
</dbReference>
<dbReference type="Pfam" id="PF03476">
    <property type="entry name" value="MOSC_N"/>
    <property type="match status" value="1"/>
</dbReference>
<feature type="domain" description="MOSC" evidence="1">
    <location>
        <begin position="100"/>
        <end position="267"/>
    </location>
</feature>
<dbReference type="PANTHER" id="PTHR36930:SF1">
    <property type="entry name" value="MOSC DOMAIN-CONTAINING PROTEIN"/>
    <property type="match status" value="1"/>
</dbReference>